<accession>A0A366K0F1</accession>
<dbReference type="InterPro" id="IPR015231">
    <property type="entry name" value="DUF1934"/>
</dbReference>
<keyword evidence="2" id="KW-1185">Reference proteome</keyword>
<protein>
    <submittedName>
        <fullName evidence="1">Uncharacterized beta-barrel protein YwiB (DUF1934 family)</fullName>
    </submittedName>
</protein>
<dbReference type="Pfam" id="PF09148">
    <property type="entry name" value="DUF1934"/>
    <property type="match status" value="1"/>
</dbReference>
<dbReference type="RefSeq" id="WP_166672490.1">
    <property type="nucleotide sequence ID" value="NZ_QNSF01000004.1"/>
</dbReference>
<evidence type="ECO:0000313" key="1">
    <source>
        <dbReference type="EMBL" id="RBP94633.1"/>
    </source>
</evidence>
<dbReference type="InterPro" id="IPR012674">
    <property type="entry name" value="Calycin"/>
</dbReference>
<organism evidence="1 2">
    <name type="scientific">Cytobacillus firmus</name>
    <name type="common">Bacillus firmus</name>
    <dbReference type="NCBI Taxonomy" id="1399"/>
    <lineage>
        <taxon>Bacteria</taxon>
        <taxon>Bacillati</taxon>
        <taxon>Bacillota</taxon>
        <taxon>Bacilli</taxon>
        <taxon>Bacillales</taxon>
        <taxon>Bacillaceae</taxon>
        <taxon>Cytobacillus</taxon>
    </lineage>
</organism>
<dbReference type="Proteomes" id="UP000252731">
    <property type="component" value="Unassembled WGS sequence"/>
</dbReference>
<reference evidence="1 2" key="1">
    <citation type="submission" date="2018-06" db="EMBL/GenBank/DDBJ databases">
        <title>Freshwater and sediment microbial communities from various areas in North America, analyzing microbe dynamics in response to fracking.</title>
        <authorList>
            <person name="Lamendella R."/>
        </authorList>
    </citation>
    <scope>NUCLEOTIDE SEQUENCE [LARGE SCALE GENOMIC DNA]</scope>
    <source>
        <strain evidence="1 2">14_TX</strain>
    </source>
</reference>
<sequence>MSSRSAEQMPVKINVKTDIRSGGSKETFELTAFGRYYIKDSARFLQYDEVMEEGTVKTIIKMSNADGLILRSGAVKMRLPFRMNKKLRGSYETPYGVFEMGTVTKRMVHQYDDKSGEGSIDILYDLKMQGSQAGTYHLAITFEEENNEHS</sequence>
<proteinExistence type="predicted"/>
<dbReference type="AlphaFoldDB" id="A0A366K0F1"/>
<dbReference type="SUPFAM" id="SSF50814">
    <property type="entry name" value="Lipocalins"/>
    <property type="match status" value="1"/>
</dbReference>
<comment type="caution">
    <text evidence="1">The sequence shown here is derived from an EMBL/GenBank/DDBJ whole genome shotgun (WGS) entry which is preliminary data.</text>
</comment>
<gene>
    <name evidence="1" type="ORF">DFO70_104274</name>
</gene>
<dbReference type="STRING" id="1399.VL14_09065"/>
<evidence type="ECO:0000313" key="2">
    <source>
        <dbReference type="Proteomes" id="UP000252731"/>
    </source>
</evidence>
<dbReference type="EMBL" id="QNSF01000004">
    <property type="protein sequence ID" value="RBP94633.1"/>
    <property type="molecule type" value="Genomic_DNA"/>
</dbReference>
<dbReference type="Gene3D" id="2.40.128.20">
    <property type="match status" value="1"/>
</dbReference>
<name>A0A366K0F1_CYTFI</name>